<proteinExistence type="predicted"/>
<sequence>MDFVNKVTGGSNKEGGSSQNDMLNKGIDAGQKQFFKAGEGANDQINKGIDTAQTVFLGATKSEQKTEGKPTEEKPTEEKK</sequence>
<feature type="region of interest" description="Disordered" evidence="1">
    <location>
        <begin position="1"/>
        <end position="25"/>
    </location>
</feature>
<dbReference type="AlphaFoldDB" id="A0A022VPT9"/>
<feature type="region of interest" description="Disordered" evidence="1">
    <location>
        <begin position="57"/>
        <end position="80"/>
    </location>
</feature>
<dbReference type="OrthoDB" id="4173541at2759"/>
<feature type="compositionally biased region" description="Polar residues" evidence="1">
    <location>
        <begin position="8"/>
        <end position="22"/>
    </location>
</feature>
<organism evidence="2">
    <name type="scientific">Trichophyton rubrum CBS 288.86</name>
    <dbReference type="NCBI Taxonomy" id="1215330"/>
    <lineage>
        <taxon>Eukaryota</taxon>
        <taxon>Fungi</taxon>
        <taxon>Dikarya</taxon>
        <taxon>Ascomycota</taxon>
        <taxon>Pezizomycotina</taxon>
        <taxon>Eurotiomycetes</taxon>
        <taxon>Eurotiomycetidae</taxon>
        <taxon>Onygenales</taxon>
        <taxon>Arthrodermataceae</taxon>
        <taxon>Trichophyton</taxon>
    </lineage>
</organism>
<accession>A0A022VPT9</accession>
<feature type="compositionally biased region" description="Basic and acidic residues" evidence="1">
    <location>
        <begin position="62"/>
        <end position="80"/>
    </location>
</feature>
<protein>
    <submittedName>
        <fullName evidence="2">Uncharacterized protein</fullName>
    </submittedName>
</protein>
<name>A0A022VPT9_TRIRU</name>
<dbReference type="HOGENOM" id="CLU_2672871_0_0_1"/>
<dbReference type="EMBL" id="KK207937">
    <property type="protein sequence ID" value="EZF47959.1"/>
    <property type="molecule type" value="Genomic_DNA"/>
</dbReference>
<evidence type="ECO:0000313" key="2">
    <source>
        <dbReference type="EMBL" id="EZF47959.1"/>
    </source>
</evidence>
<gene>
    <name evidence="2" type="ORF">H103_08309</name>
</gene>
<dbReference type="EMBL" id="KK207937">
    <property type="protein sequence ID" value="EZF47960.1"/>
    <property type="molecule type" value="Genomic_DNA"/>
</dbReference>
<reference evidence="2" key="1">
    <citation type="submission" date="2014-02" db="EMBL/GenBank/DDBJ databases">
        <title>The Genome Sequence of Trichophyton rubrum (morphotype fischeri) CBS 288.86.</title>
        <authorList>
            <consortium name="The Broad Institute Genomics Platform"/>
            <person name="Cuomo C.A."/>
            <person name="White T.C."/>
            <person name="Graser Y."/>
            <person name="Martinez-Rossi N."/>
            <person name="Heitman J."/>
            <person name="Young S.K."/>
            <person name="Zeng Q."/>
            <person name="Gargeya S."/>
            <person name="Abouelleil A."/>
            <person name="Alvarado L."/>
            <person name="Chapman S.B."/>
            <person name="Gainer-Dewar J."/>
            <person name="Goldberg J."/>
            <person name="Griggs A."/>
            <person name="Gujja S."/>
            <person name="Hansen M."/>
            <person name="Howarth C."/>
            <person name="Imamovic A."/>
            <person name="Larimer J."/>
            <person name="Martinez D."/>
            <person name="Murphy C."/>
            <person name="Pearson M.D."/>
            <person name="Persinoti G."/>
            <person name="Poon T."/>
            <person name="Priest M."/>
            <person name="Roberts A.D."/>
            <person name="Saif S."/>
            <person name="Shea T.D."/>
            <person name="Sykes S.N."/>
            <person name="Wortman J."/>
            <person name="Nusbaum C."/>
            <person name="Birren B."/>
        </authorList>
    </citation>
    <scope>NUCLEOTIDE SEQUENCE [LARGE SCALE GENOMIC DNA]</scope>
    <source>
        <strain evidence="2">CBS 288.86</strain>
    </source>
</reference>
<dbReference type="EMBL" id="KK207937">
    <property type="protein sequence ID" value="EZF47961.1"/>
    <property type="molecule type" value="Genomic_DNA"/>
</dbReference>
<dbReference type="Proteomes" id="UP000023758">
    <property type="component" value="Unassembled WGS sequence"/>
</dbReference>
<evidence type="ECO:0000256" key="1">
    <source>
        <dbReference type="SAM" id="MobiDB-lite"/>
    </source>
</evidence>